<organism evidence="3 4">
    <name type="scientific">Aspergillus granulosus</name>
    <dbReference type="NCBI Taxonomy" id="176169"/>
    <lineage>
        <taxon>Eukaryota</taxon>
        <taxon>Fungi</taxon>
        <taxon>Dikarya</taxon>
        <taxon>Ascomycota</taxon>
        <taxon>Pezizomycotina</taxon>
        <taxon>Eurotiomycetes</taxon>
        <taxon>Eurotiomycetidae</taxon>
        <taxon>Eurotiales</taxon>
        <taxon>Aspergillaceae</taxon>
        <taxon>Aspergillus</taxon>
        <taxon>Aspergillus subgen. Nidulantes</taxon>
    </lineage>
</organism>
<accession>A0ABR4HX71</accession>
<feature type="compositionally biased region" description="Acidic residues" evidence="1">
    <location>
        <begin position="152"/>
        <end position="172"/>
    </location>
</feature>
<keyword evidence="2" id="KW-0732">Signal</keyword>
<proteinExistence type="predicted"/>
<evidence type="ECO:0008006" key="5">
    <source>
        <dbReference type="Google" id="ProtNLM"/>
    </source>
</evidence>
<keyword evidence="4" id="KW-1185">Reference proteome</keyword>
<feature type="chain" id="PRO_5045280967" description="GPI anchored protein" evidence="2">
    <location>
        <begin position="20"/>
        <end position="208"/>
    </location>
</feature>
<comment type="caution">
    <text evidence="3">The sequence shown here is derived from an EMBL/GenBank/DDBJ whole genome shotgun (WGS) entry which is preliminary data.</text>
</comment>
<feature type="region of interest" description="Disordered" evidence="1">
    <location>
        <begin position="142"/>
        <end position="181"/>
    </location>
</feature>
<evidence type="ECO:0000313" key="4">
    <source>
        <dbReference type="Proteomes" id="UP001610334"/>
    </source>
</evidence>
<dbReference type="PANTHER" id="PTHR40640">
    <property type="entry name" value="ANCHORED GLYCOPROTEIN, PUTATIVE (AFU_ORTHOLOGUE AFUA_8G04860)-RELATED"/>
    <property type="match status" value="1"/>
</dbReference>
<evidence type="ECO:0000256" key="1">
    <source>
        <dbReference type="SAM" id="MobiDB-lite"/>
    </source>
</evidence>
<reference evidence="3 4" key="1">
    <citation type="submission" date="2024-07" db="EMBL/GenBank/DDBJ databases">
        <title>Section-level genome sequencing and comparative genomics of Aspergillus sections Usti and Cavernicolus.</title>
        <authorList>
            <consortium name="Lawrence Berkeley National Laboratory"/>
            <person name="Nybo J.L."/>
            <person name="Vesth T.C."/>
            <person name="Theobald S."/>
            <person name="Frisvad J.C."/>
            <person name="Larsen T.O."/>
            <person name="Kjaerboelling I."/>
            <person name="Rothschild-Mancinelli K."/>
            <person name="Lyhne E.K."/>
            <person name="Kogle M.E."/>
            <person name="Barry K."/>
            <person name="Clum A."/>
            <person name="Na H."/>
            <person name="Ledsgaard L."/>
            <person name="Lin J."/>
            <person name="Lipzen A."/>
            <person name="Kuo A."/>
            <person name="Riley R."/>
            <person name="Mondo S."/>
            <person name="Labutti K."/>
            <person name="Haridas S."/>
            <person name="Pangalinan J."/>
            <person name="Salamov A.A."/>
            <person name="Simmons B.A."/>
            <person name="Magnuson J.K."/>
            <person name="Chen J."/>
            <person name="Drula E."/>
            <person name="Henrissat B."/>
            <person name="Wiebenga A."/>
            <person name="Lubbers R.J."/>
            <person name="Gomes A.C."/>
            <person name="Makela M.R."/>
            <person name="Stajich J."/>
            <person name="Grigoriev I.V."/>
            <person name="Mortensen U.H."/>
            <person name="De Vries R.P."/>
            <person name="Baker S.E."/>
            <person name="Andersen M.R."/>
        </authorList>
    </citation>
    <scope>NUCLEOTIDE SEQUENCE [LARGE SCALE GENOMIC DNA]</scope>
    <source>
        <strain evidence="3 4">CBS 588.65</strain>
    </source>
</reference>
<feature type="signal peptide" evidence="2">
    <location>
        <begin position="1"/>
        <end position="19"/>
    </location>
</feature>
<name>A0ABR4HX71_9EURO</name>
<dbReference type="EMBL" id="JBFXLT010000008">
    <property type="protein sequence ID" value="KAL2820104.1"/>
    <property type="molecule type" value="Genomic_DNA"/>
</dbReference>
<sequence>MPLKQSLLTLALSAALTHAVSNELPSVYLLNLTPVPLVGSIIATDATATTYEIACTPASASPLCGFAHGATYVSADNELTFWHTDAGTTFSGECTLTTPAPSTTSAVCTTEMDGLGSGFPNGITRVGTSAVDYMIPLTVTGGLPTGTANSEAETETEDQNENEDEEDADESADPTPTGGVARVSVSSEVTGLGFGVAVAVVGVLGLIL</sequence>
<feature type="compositionally biased region" description="Low complexity" evidence="1">
    <location>
        <begin position="142"/>
        <end position="151"/>
    </location>
</feature>
<evidence type="ECO:0000313" key="3">
    <source>
        <dbReference type="EMBL" id="KAL2820104.1"/>
    </source>
</evidence>
<gene>
    <name evidence="3" type="ORF">BJX63DRAFT_381343</name>
</gene>
<dbReference type="PANTHER" id="PTHR40640:SF1">
    <property type="entry name" value="ANCHORED GLYCOPROTEIN, PUTATIVE (AFU_ORTHOLOGUE AFUA_8G04860)-RELATED"/>
    <property type="match status" value="1"/>
</dbReference>
<dbReference type="Proteomes" id="UP001610334">
    <property type="component" value="Unassembled WGS sequence"/>
</dbReference>
<evidence type="ECO:0000256" key="2">
    <source>
        <dbReference type="SAM" id="SignalP"/>
    </source>
</evidence>
<protein>
    <recommendedName>
        <fullName evidence="5">GPI anchored protein</fullName>
    </recommendedName>
</protein>